<feature type="domain" description="HTH arsR-type" evidence="1">
    <location>
        <begin position="1"/>
        <end position="62"/>
    </location>
</feature>
<gene>
    <name evidence="2" type="ORF">GCM10023321_56990</name>
</gene>
<dbReference type="RefSeq" id="WP_345703203.1">
    <property type="nucleotide sequence ID" value="NZ_BAABJP010000031.1"/>
</dbReference>
<dbReference type="EMBL" id="BAABJP010000031">
    <property type="protein sequence ID" value="GAA5166104.1"/>
    <property type="molecule type" value="Genomic_DNA"/>
</dbReference>
<evidence type="ECO:0000313" key="2">
    <source>
        <dbReference type="EMBL" id="GAA5166104.1"/>
    </source>
</evidence>
<dbReference type="SUPFAM" id="SSF46785">
    <property type="entry name" value="Winged helix' DNA-binding domain"/>
    <property type="match status" value="1"/>
</dbReference>
<reference evidence="3" key="1">
    <citation type="journal article" date="2019" name="Int. J. Syst. Evol. Microbiol.">
        <title>The Global Catalogue of Microorganisms (GCM) 10K type strain sequencing project: providing services to taxonomists for standard genome sequencing and annotation.</title>
        <authorList>
            <consortium name="The Broad Institute Genomics Platform"/>
            <consortium name="The Broad Institute Genome Sequencing Center for Infectious Disease"/>
            <person name="Wu L."/>
            <person name="Ma J."/>
        </authorList>
    </citation>
    <scope>NUCLEOTIDE SEQUENCE [LARGE SCALE GENOMIC DNA]</scope>
    <source>
        <strain evidence="3">JCM 18303</strain>
    </source>
</reference>
<accession>A0ABP9QR00</accession>
<dbReference type="InterPro" id="IPR001845">
    <property type="entry name" value="HTH_ArsR_DNA-bd_dom"/>
</dbReference>
<dbReference type="PRINTS" id="PR00778">
    <property type="entry name" value="HTHARSR"/>
</dbReference>
<keyword evidence="3" id="KW-1185">Reference proteome</keyword>
<comment type="caution">
    <text evidence="2">The sequence shown here is derived from an EMBL/GenBank/DDBJ whole genome shotgun (WGS) entry which is preliminary data.</text>
</comment>
<dbReference type="InterPro" id="IPR036388">
    <property type="entry name" value="WH-like_DNA-bd_sf"/>
</dbReference>
<dbReference type="Pfam" id="PF01022">
    <property type="entry name" value="HTH_5"/>
    <property type="match status" value="1"/>
</dbReference>
<dbReference type="CDD" id="cd00090">
    <property type="entry name" value="HTH_ARSR"/>
    <property type="match status" value="1"/>
</dbReference>
<evidence type="ECO:0000313" key="3">
    <source>
        <dbReference type="Proteomes" id="UP001428817"/>
    </source>
</evidence>
<dbReference type="PROSITE" id="PS50987">
    <property type="entry name" value="HTH_ARSR_2"/>
    <property type="match status" value="1"/>
</dbReference>
<organism evidence="2 3">
    <name type="scientific">Pseudonocardia eucalypti</name>
    <dbReference type="NCBI Taxonomy" id="648755"/>
    <lineage>
        <taxon>Bacteria</taxon>
        <taxon>Bacillati</taxon>
        <taxon>Actinomycetota</taxon>
        <taxon>Actinomycetes</taxon>
        <taxon>Pseudonocardiales</taxon>
        <taxon>Pseudonocardiaceae</taxon>
        <taxon>Pseudonocardia</taxon>
    </lineage>
</organism>
<evidence type="ECO:0000259" key="1">
    <source>
        <dbReference type="PROSITE" id="PS50987"/>
    </source>
</evidence>
<protein>
    <recommendedName>
        <fullName evidence="1">HTH arsR-type domain-containing protein</fullName>
    </recommendedName>
</protein>
<dbReference type="InterPro" id="IPR011991">
    <property type="entry name" value="ArsR-like_HTH"/>
</dbReference>
<dbReference type="Gene3D" id="1.10.10.10">
    <property type="entry name" value="Winged helix-like DNA-binding domain superfamily/Winged helix DNA-binding domain"/>
    <property type="match status" value="1"/>
</dbReference>
<proteinExistence type="predicted"/>
<dbReference type="InterPro" id="IPR036390">
    <property type="entry name" value="WH_DNA-bd_sf"/>
</dbReference>
<sequence>MSGSFAEQVGQTVPTTSHHLGKLKLAGLVRNRRAGKHQIYFIEDPRVVDLVHLDIAHHSPPIG</sequence>
<name>A0ABP9QR00_9PSEU</name>
<dbReference type="Proteomes" id="UP001428817">
    <property type="component" value="Unassembled WGS sequence"/>
</dbReference>